<dbReference type="SUPFAM" id="SSF52922">
    <property type="entry name" value="TK C-terminal domain-like"/>
    <property type="match status" value="1"/>
</dbReference>
<accession>A0ABZ0S0X1</accession>
<feature type="domain" description="Transketolase-like pyrimidine-binding" evidence="1">
    <location>
        <begin position="9"/>
        <end position="174"/>
    </location>
</feature>
<dbReference type="CDD" id="cd07033">
    <property type="entry name" value="TPP_PYR_DXS_TK_like"/>
    <property type="match status" value="1"/>
</dbReference>
<dbReference type="Gene3D" id="3.40.50.970">
    <property type="match status" value="1"/>
</dbReference>
<dbReference type="PANTHER" id="PTHR43825">
    <property type="entry name" value="PYRUVATE DEHYDROGENASE E1 COMPONENT"/>
    <property type="match status" value="1"/>
</dbReference>
<dbReference type="SMART" id="SM00861">
    <property type="entry name" value="Transket_pyr"/>
    <property type="match status" value="1"/>
</dbReference>
<sequence>MKISELKKVSMRDTFSTALLEISQSDEKVYVLDGDLATSTKIDTVATKLPEKFLQMGIAEQNMLSVAAGLATTGLQPWVATFAAFMSKRALDQIQVQIAQPNLDVKMIGAYSGLLTGLTGKSHQALEDIAIFRTLANMTVLAPADAVETAAMIKWANEYNGPVYIRLARDNYPVIFDEQHQFEVGKGVQLREGTDLTIIATGTQTSRALEAAEILAEQNISAAVLHLPSIKPIDQEAIIQAAVRTGAIVTAEEHSIYGGLGSAVAEILAANEPTPIEFVGVKDRNSESADNDELLNKHELLPIHVAEAAKRVLARKR</sequence>
<proteinExistence type="predicted"/>
<organism evidence="2 3">
    <name type="scientific">Lysinibacillus louembei</name>
    <dbReference type="NCBI Taxonomy" id="1470088"/>
    <lineage>
        <taxon>Bacteria</taxon>
        <taxon>Bacillati</taxon>
        <taxon>Bacillota</taxon>
        <taxon>Bacilli</taxon>
        <taxon>Bacillales</taxon>
        <taxon>Bacillaceae</taxon>
        <taxon>Lysinibacillus</taxon>
    </lineage>
</organism>
<dbReference type="EMBL" id="CP137624">
    <property type="protein sequence ID" value="WPK12833.1"/>
    <property type="molecule type" value="Genomic_DNA"/>
</dbReference>
<dbReference type="Pfam" id="PF02780">
    <property type="entry name" value="Transketolase_C"/>
    <property type="match status" value="1"/>
</dbReference>
<gene>
    <name evidence="2" type="ORF">R6U77_03770</name>
</gene>
<dbReference type="InterPro" id="IPR029061">
    <property type="entry name" value="THDP-binding"/>
</dbReference>
<evidence type="ECO:0000313" key="3">
    <source>
        <dbReference type="Proteomes" id="UP001322664"/>
    </source>
</evidence>
<dbReference type="InterPro" id="IPR033248">
    <property type="entry name" value="Transketolase_C"/>
</dbReference>
<dbReference type="InterPro" id="IPR005475">
    <property type="entry name" value="Transketolase-like_Pyr-bd"/>
</dbReference>
<evidence type="ECO:0000313" key="2">
    <source>
        <dbReference type="EMBL" id="WPK12833.1"/>
    </source>
</evidence>
<dbReference type="Pfam" id="PF02779">
    <property type="entry name" value="Transket_pyr"/>
    <property type="match status" value="1"/>
</dbReference>
<dbReference type="InterPro" id="IPR051157">
    <property type="entry name" value="PDH/Transketolase"/>
</dbReference>
<reference evidence="2 3" key="1">
    <citation type="submission" date="2023-09" db="EMBL/GenBank/DDBJ databases">
        <authorList>
            <person name="Page C.A."/>
            <person name="Perez-Diaz I.M."/>
        </authorList>
    </citation>
    <scope>NUCLEOTIDE SEQUENCE [LARGE SCALE GENOMIC DNA]</scope>
    <source>
        <strain evidence="2 3">Ll15</strain>
    </source>
</reference>
<keyword evidence="3" id="KW-1185">Reference proteome</keyword>
<dbReference type="Proteomes" id="UP001322664">
    <property type="component" value="Chromosome"/>
</dbReference>
<dbReference type="PANTHER" id="PTHR43825:SF1">
    <property type="entry name" value="TRANSKETOLASE-LIKE PYRIMIDINE-BINDING DOMAIN-CONTAINING PROTEIN"/>
    <property type="match status" value="1"/>
</dbReference>
<dbReference type="Gene3D" id="3.40.50.920">
    <property type="match status" value="1"/>
</dbReference>
<name>A0ABZ0S0X1_9BACI</name>
<dbReference type="RefSeq" id="WP_293926061.1">
    <property type="nucleotide sequence ID" value="NZ_CP137624.1"/>
</dbReference>
<dbReference type="InterPro" id="IPR009014">
    <property type="entry name" value="Transketo_C/PFOR_II"/>
</dbReference>
<dbReference type="SUPFAM" id="SSF52518">
    <property type="entry name" value="Thiamin diphosphate-binding fold (THDP-binding)"/>
    <property type="match status" value="1"/>
</dbReference>
<evidence type="ECO:0000259" key="1">
    <source>
        <dbReference type="SMART" id="SM00861"/>
    </source>
</evidence>
<protein>
    <submittedName>
        <fullName evidence="2">Transketolase family protein</fullName>
    </submittedName>
</protein>